<comment type="caution">
    <text evidence="2">The sequence shown here is derived from an EMBL/GenBank/DDBJ whole genome shotgun (WGS) entry which is preliminary data.</text>
</comment>
<evidence type="ECO:0000313" key="3">
    <source>
        <dbReference type="Proteomes" id="UP000176634"/>
    </source>
</evidence>
<dbReference type="EMBL" id="MFRA01000002">
    <property type="protein sequence ID" value="OGH93117.1"/>
    <property type="molecule type" value="Genomic_DNA"/>
</dbReference>
<dbReference type="AlphaFoldDB" id="A0A1F6PAA7"/>
<name>A0A1F6PAA7_9BACT</name>
<feature type="compositionally biased region" description="Basic and acidic residues" evidence="1">
    <location>
        <begin position="1"/>
        <end position="11"/>
    </location>
</feature>
<evidence type="ECO:0000256" key="1">
    <source>
        <dbReference type="SAM" id="MobiDB-lite"/>
    </source>
</evidence>
<sequence length="104" mass="11592">MGGGKLYEDHSPGSAGRPGHLDDHRQVRPVRLQAHAGCRRRRDAILGIYPNDVTARHIIGQQPTPTHRAILKNPDLIGVFLFFSFAREKACLSEPQRAKAIPTY</sequence>
<feature type="region of interest" description="Disordered" evidence="1">
    <location>
        <begin position="1"/>
        <end position="28"/>
    </location>
</feature>
<accession>A0A1F6PAA7</accession>
<gene>
    <name evidence="2" type="ORF">A2563_00320</name>
</gene>
<dbReference type="Proteomes" id="UP000176634">
    <property type="component" value="Unassembled WGS sequence"/>
</dbReference>
<organism evidence="2 3">
    <name type="scientific">Candidatus Magasanikbacteria bacterium RIFOXYD1_FULL_40_23</name>
    <dbReference type="NCBI Taxonomy" id="1798705"/>
    <lineage>
        <taxon>Bacteria</taxon>
        <taxon>Candidatus Magasanikiibacteriota</taxon>
    </lineage>
</organism>
<evidence type="ECO:0000313" key="2">
    <source>
        <dbReference type="EMBL" id="OGH93117.1"/>
    </source>
</evidence>
<reference evidence="2 3" key="1">
    <citation type="journal article" date="2016" name="Nat. Commun.">
        <title>Thousands of microbial genomes shed light on interconnected biogeochemical processes in an aquifer system.</title>
        <authorList>
            <person name="Anantharaman K."/>
            <person name="Brown C.T."/>
            <person name="Hug L.A."/>
            <person name="Sharon I."/>
            <person name="Castelle C.J."/>
            <person name="Probst A.J."/>
            <person name="Thomas B.C."/>
            <person name="Singh A."/>
            <person name="Wilkins M.J."/>
            <person name="Karaoz U."/>
            <person name="Brodie E.L."/>
            <person name="Williams K.H."/>
            <person name="Hubbard S.S."/>
            <person name="Banfield J.F."/>
        </authorList>
    </citation>
    <scope>NUCLEOTIDE SEQUENCE [LARGE SCALE GENOMIC DNA]</scope>
</reference>
<protein>
    <submittedName>
        <fullName evidence="2">Uncharacterized protein</fullName>
    </submittedName>
</protein>
<proteinExistence type="predicted"/>